<reference evidence="2 3" key="1">
    <citation type="submission" date="2016-10" db="EMBL/GenBank/DDBJ databases">
        <authorList>
            <person name="de Groot N.N."/>
        </authorList>
    </citation>
    <scope>NUCLEOTIDE SEQUENCE [LARGE SCALE GENOMIC DNA]</scope>
    <source>
        <strain evidence="3">KMM 9023,NRIC 0796,JCM 17311,KCTC 23692</strain>
    </source>
</reference>
<name>A0A1I6ERL6_9RHOB</name>
<organism evidence="2 3">
    <name type="scientific">Poseidonocella sedimentorum</name>
    <dbReference type="NCBI Taxonomy" id="871652"/>
    <lineage>
        <taxon>Bacteria</taxon>
        <taxon>Pseudomonadati</taxon>
        <taxon>Pseudomonadota</taxon>
        <taxon>Alphaproteobacteria</taxon>
        <taxon>Rhodobacterales</taxon>
        <taxon>Roseobacteraceae</taxon>
        <taxon>Poseidonocella</taxon>
    </lineage>
</organism>
<accession>A0A1I6ERL6</accession>
<sequence length="255" mass="26350">MLKTFCILACALAASGCVKPAERVTANFQYSNAGNLGTQNAGLFEPGSLFLWDTETNALNFVDVLELTPVGGAPVPADISSSNVASIELSGVPVGANDALIEASVGAMSSFIAKSAVREDYGRLVSALAGYVTELVEDGADPDILLRTRDPDARLVLIRSAVRAKESELRIGGVDASSPDSVVSITLGDGLSLTVRAGSNTSCGVPEGSTAQTSPACFFNVSVFDPEYVEGTPKLQFLQGGTPLDSLAAAFRGVR</sequence>
<dbReference type="AlphaFoldDB" id="A0A1I6ERL6"/>
<feature type="signal peptide" evidence="1">
    <location>
        <begin position="1"/>
        <end position="20"/>
    </location>
</feature>
<dbReference type="RefSeq" id="WP_143104202.1">
    <property type="nucleotide sequence ID" value="NZ_FOYI01000020.1"/>
</dbReference>
<dbReference type="Proteomes" id="UP000199302">
    <property type="component" value="Unassembled WGS sequence"/>
</dbReference>
<protein>
    <recommendedName>
        <fullName evidence="4">Lipoprotein</fullName>
    </recommendedName>
</protein>
<feature type="chain" id="PRO_5011510670" description="Lipoprotein" evidence="1">
    <location>
        <begin position="21"/>
        <end position="255"/>
    </location>
</feature>
<keyword evidence="3" id="KW-1185">Reference proteome</keyword>
<dbReference type="EMBL" id="FOYI01000020">
    <property type="protein sequence ID" value="SFR20335.1"/>
    <property type="molecule type" value="Genomic_DNA"/>
</dbReference>
<proteinExistence type="predicted"/>
<evidence type="ECO:0008006" key="4">
    <source>
        <dbReference type="Google" id="ProtNLM"/>
    </source>
</evidence>
<gene>
    <name evidence="2" type="ORF">SAMN04515673_1205</name>
</gene>
<dbReference type="PROSITE" id="PS51257">
    <property type="entry name" value="PROKAR_LIPOPROTEIN"/>
    <property type="match status" value="1"/>
</dbReference>
<keyword evidence="1" id="KW-0732">Signal</keyword>
<evidence type="ECO:0000256" key="1">
    <source>
        <dbReference type="SAM" id="SignalP"/>
    </source>
</evidence>
<evidence type="ECO:0000313" key="3">
    <source>
        <dbReference type="Proteomes" id="UP000199302"/>
    </source>
</evidence>
<evidence type="ECO:0000313" key="2">
    <source>
        <dbReference type="EMBL" id="SFR20335.1"/>
    </source>
</evidence>
<dbReference type="OrthoDB" id="9796690at2"/>